<evidence type="ECO:0000256" key="1">
    <source>
        <dbReference type="SAM" id="Phobius"/>
    </source>
</evidence>
<evidence type="ECO:0000313" key="2">
    <source>
        <dbReference type="EMBL" id="CAG8455362.1"/>
    </source>
</evidence>
<feature type="transmembrane region" description="Helical" evidence="1">
    <location>
        <begin position="15"/>
        <end position="37"/>
    </location>
</feature>
<protein>
    <submittedName>
        <fullName evidence="2">15862_t:CDS:1</fullName>
    </submittedName>
</protein>
<accession>A0A9N8VGT7</accession>
<dbReference type="EMBL" id="CAJVPQ010000192">
    <property type="protein sequence ID" value="CAG8455362.1"/>
    <property type="molecule type" value="Genomic_DNA"/>
</dbReference>
<keyword evidence="1" id="KW-0472">Membrane</keyword>
<reference evidence="2" key="1">
    <citation type="submission" date="2021-06" db="EMBL/GenBank/DDBJ databases">
        <authorList>
            <person name="Kallberg Y."/>
            <person name="Tangrot J."/>
            <person name="Rosling A."/>
        </authorList>
    </citation>
    <scope>NUCLEOTIDE SEQUENCE</scope>
    <source>
        <strain evidence="2">UK204</strain>
    </source>
</reference>
<keyword evidence="1" id="KW-1133">Transmembrane helix</keyword>
<keyword evidence="3" id="KW-1185">Reference proteome</keyword>
<sequence length="103" mass="11504">MVPFVPTIKQTFNRLMFMFPAQALVFILTLLGTGPNSNRLLPFLKLPIIYILVRKSPTFINIPLLTALTFGAALAYNEPSTSPMETVLAETYKYRITLTTAPP</sequence>
<evidence type="ECO:0000313" key="3">
    <source>
        <dbReference type="Proteomes" id="UP000789570"/>
    </source>
</evidence>
<dbReference type="AlphaFoldDB" id="A0A9N8VGT7"/>
<dbReference type="Proteomes" id="UP000789570">
    <property type="component" value="Unassembled WGS sequence"/>
</dbReference>
<gene>
    <name evidence="2" type="ORF">FCALED_LOCUS1465</name>
</gene>
<comment type="caution">
    <text evidence="2">The sequence shown here is derived from an EMBL/GenBank/DDBJ whole genome shotgun (WGS) entry which is preliminary data.</text>
</comment>
<feature type="transmembrane region" description="Helical" evidence="1">
    <location>
        <begin position="58"/>
        <end position="76"/>
    </location>
</feature>
<proteinExistence type="predicted"/>
<name>A0A9N8VGT7_9GLOM</name>
<keyword evidence="1" id="KW-0812">Transmembrane</keyword>
<organism evidence="2 3">
    <name type="scientific">Funneliformis caledonium</name>
    <dbReference type="NCBI Taxonomy" id="1117310"/>
    <lineage>
        <taxon>Eukaryota</taxon>
        <taxon>Fungi</taxon>
        <taxon>Fungi incertae sedis</taxon>
        <taxon>Mucoromycota</taxon>
        <taxon>Glomeromycotina</taxon>
        <taxon>Glomeromycetes</taxon>
        <taxon>Glomerales</taxon>
        <taxon>Glomeraceae</taxon>
        <taxon>Funneliformis</taxon>
    </lineage>
</organism>